<comment type="caution">
    <text evidence="6">The sequence shown here is derived from an EMBL/GenBank/DDBJ whole genome shotgun (WGS) entry which is preliminary data.</text>
</comment>
<evidence type="ECO:0000259" key="5">
    <source>
        <dbReference type="Pfam" id="PF17676"/>
    </source>
</evidence>
<keyword evidence="6" id="KW-0121">Carboxypeptidase</keyword>
<keyword evidence="2" id="KW-0378">Hydrolase</keyword>
<feature type="active site" description="Charge relay system" evidence="3">
    <location>
        <position position="297"/>
    </location>
</feature>
<dbReference type="PIRSF" id="PIRSF028757">
    <property type="entry name" value="LD-carboxypeptidase"/>
    <property type="match status" value="1"/>
</dbReference>
<dbReference type="Pfam" id="PF17676">
    <property type="entry name" value="Peptidase_S66C"/>
    <property type="match status" value="1"/>
</dbReference>
<dbReference type="InterPro" id="IPR027478">
    <property type="entry name" value="LdcA_N"/>
</dbReference>
<dbReference type="PANTHER" id="PTHR30237">
    <property type="entry name" value="MURAMOYLTETRAPEPTIDE CARBOXYPEPTIDASE"/>
    <property type="match status" value="1"/>
</dbReference>
<dbReference type="InterPro" id="IPR040449">
    <property type="entry name" value="Peptidase_S66_N"/>
</dbReference>
<accession>A0A561PXP0</accession>
<evidence type="ECO:0000256" key="3">
    <source>
        <dbReference type="PIRSR" id="PIRSR028757-1"/>
    </source>
</evidence>
<feature type="active site" description="Charge relay system" evidence="3">
    <location>
        <position position="226"/>
    </location>
</feature>
<dbReference type="SUPFAM" id="SSF52317">
    <property type="entry name" value="Class I glutamine amidotransferase-like"/>
    <property type="match status" value="1"/>
</dbReference>
<dbReference type="Gene3D" id="3.40.50.10740">
    <property type="entry name" value="Class I glutamine amidotransferase-like"/>
    <property type="match status" value="1"/>
</dbReference>
<dbReference type="InterPro" id="IPR003507">
    <property type="entry name" value="S66_fam"/>
</dbReference>
<evidence type="ECO:0000256" key="2">
    <source>
        <dbReference type="ARBA" id="ARBA00022801"/>
    </source>
</evidence>
<name>A0A561PXP0_9BACT</name>
<dbReference type="CDD" id="cd07062">
    <property type="entry name" value="Peptidase_S66_mccF_like"/>
    <property type="match status" value="1"/>
</dbReference>
<protein>
    <submittedName>
        <fullName evidence="6">Muramoyltetrapeptide carboxypeptidase LdcA involved in peptidoglycan recycling</fullName>
    </submittedName>
</protein>
<dbReference type="SUPFAM" id="SSF141986">
    <property type="entry name" value="LD-carboxypeptidase A C-terminal domain-like"/>
    <property type="match status" value="1"/>
</dbReference>
<dbReference type="OrthoDB" id="9807329at2"/>
<feature type="domain" description="LD-carboxypeptidase N-terminal" evidence="4">
    <location>
        <begin position="15"/>
        <end position="134"/>
    </location>
</feature>
<dbReference type="InterPro" id="IPR029062">
    <property type="entry name" value="Class_I_gatase-like"/>
</dbReference>
<dbReference type="EMBL" id="VIWO01000002">
    <property type="protein sequence ID" value="TWF42869.1"/>
    <property type="molecule type" value="Genomic_DNA"/>
</dbReference>
<evidence type="ECO:0000313" key="7">
    <source>
        <dbReference type="Proteomes" id="UP000320811"/>
    </source>
</evidence>
<keyword evidence="7" id="KW-1185">Reference proteome</keyword>
<evidence type="ECO:0000259" key="4">
    <source>
        <dbReference type="Pfam" id="PF02016"/>
    </source>
</evidence>
<dbReference type="InterPro" id="IPR040921">
    <property type="entry name" value="Peptidase_S66C"/>
</dbReference>
<comment type="similarity">
    <text evidence="1">Belongs to the peptidase S66 family.</text>
</comment>
<sequence length="322" mass="35371">MQTVIPGILKAGDEIAVIAISQGLEILHENLITKAVQTLEGRGLRVTLPPGHREKSTRTQQGIREKVATLHAALASPSVRGILIGLGGVSALEMLPYIDFDLVRKNPKPICGFSDATIILNAIYAQTGVITFYGPMLFSFAANTDICYTWEFFQNVLFSTAAFEIRPAIKWGNYDELNGSRKNQGFHVLRAGNATGVLVGGHVPSFNLLQGTPYLPSLNNAILFVEICERYRKDSAGKLMQYLNSLLLQKGADELQGLIVGRFYHQEGVLENELYEMLLSHPLLQHIPIITNVDIGHTTPMVTLPIGGRVSISQHTIAVEER</sequence>
<dbReference type="Proteomes" id="UP000320811">
    <property type="component" value="Unassembled WGS sequence"/>
</dbReference>
<evidence type="ECO:0000313" key="6">
    <source>
        <dbReference type="EMBL" id="TWF42869.1"/>
    </source>
</evidence>
<evidence type="ECO:0000256" key="1">
    <source>
        <dbReference type="ARBA" id="ARBA00010233"/>
    </source>
</evidence>
<dbReference type="GO" id="GO:0004180">
    <property type="term" value="F:carboxypeptidase activity"/>
    <property type="evidence" value="ECO:0007669"/>
    <property type="project" value="UniProtKB-KW"/>
</dbReference>
<dbReference type="Gene3D" id="3.50.30.60">
    <property type="entry name" value="LD-carboxypeptidase A C-terminal domain-like"/>
    <property type="match status" value="1"/>
</dbReference>
<feature type="domain" description="LD-carboxypeptidase C-terminal" evidence="5">
    <location>
        <begin position="195"/>
        <end position="312"/>
    </location>
</feature>
<dbReference type="RefSeq" id="WP_145667374.1">
    <property type="nucleotide sequence ID" value="NZ_VIWO01000002.1"/>
</dbReference>
<dbReference type="AlphaFoldDB" id="A0A561PXP0"/>
<keyword evidence="6" id="KW-0645">Protease</keyword>
<dbReference type="PANTHER" id="PTHR30237:SF6">
    <property type="entry name" value="CARBOXYPEPTIDASE YOCD-RELATED"/>
    <property type="match status" value="1"/>
</dbReference>
<reference evidence="6 7" key="1">
    <citation type="submission" date="2019-06" db="EMBL/GenBank/DDBJ databases">
        <title>Sorghum-associated microbial communities from plants grown in Nebraska, USA.</title>
        <authorList>
            <person name="Schachtman D."/>
        </authorList>
    </citation>
    <scope>NUCLEOTIDE SEQUENCE [LARGE SCALE GENOMIC DNA]</scope>
    <source>
        <strain evidence="6 7">1209</strain>
    </source>
</reference>
<organism evidence="6 7">
    <name type="scientific">Chitinophaga polysaccharea</name>
    <dbReference type="NCBI Taxonomy" id="1293035"/>
    <lineage>
        <taxon>Bacteria</taxon>
        <taxon>Pseudomonadati</taxon>
        <taxon>Bacteroidota</taxon>
        <taxon>Chitinophagia</taxon>
        <taxon>Chitinophagales</taxon>
        <taxon>Chitinophagaceae</taxon>
        <taxon>Chitinophaga</taxon>
    </lineage>
</organism>
<dbReference type="Pfam" id="PF02016">
    <property type="entry name" value="Peptidase_S66"/>
    <property type="match status" value="1"/>
</dbReference>
<proteinExistence type="inferred from homology"/>
<gene>
    <name evidence="6" type="ORF">FHW36_102630</name>
</gene>
<dbReference type="InterPro" id="IPR027461">
    <property type="entry name" value="Carboxypeptidase_A_C_sf"/>
</dbReference>
<feature type="active site" description="Nucleophile" evidence="3">
    <location>
        <position position="114"/>
    </location>
</feature>